<evidence type="ECO:0000313" key="1">
    <source>
        <dbReference type="EMBL" id="ACL71997.1"/>
    </source>
</evidence>
<protein>
    <submittedName>
        <fullName evidence="1">Uncharacterized protein</fullName>
    </submittedName>
</protein>
<dbReference type="Proteomes" id="UP000002383">
    <property type="component" value="Chromosome"/>
</dbReference>
<dbReference type="OrthoDB" id="6006744at2"/>
<dbReference type="HOGENOM" id="CLU_2300318_0_0_6"/>
<organism evidence="1 2">
    <name type="scientific">Thioalkalivibrio sulfidiphilus (strain HL-EbGR7)</name>
    <dbReference type="NCBI Taxonomy" id="396588"/>
    <lineage>
        <taxon>Bacteria</taxon>
        <taxon>Pseudomonadati</taxon>
        <taxon>Pseudomonadota</taxon>
        <taxon>Gammaproteobacteria</taxon>
        <taxon>Chromatiales</taxon>
        <taxon>Ectothiorhodospiraceae</taxon>
        <taxon>Thioalkalivibrio</taxon>
    </lineage>
</organism>
<dbReference type="GeneID" id="94725907"/>
<proteinExistence type="predicted"/>
<accession>B8GND6</accession>
<dbReference type="EMBL" id="CP001339">
    <property type="protein sequence ID" value="ACL71997.1"/>
    <property type="molecule type" value="Genomic_DNA"/>
</dbReference>
<dbReference type="SUPFAM" id="SSF57783">
    <property type="entry name" value="Zinc beta-ribbon"/>
    <property type="match status" value="1"/>
</dbReference>
<evidence type="ECO:0000313" key="2">
    <source>
        <dbReference type="Proteomes" id="UP000002383"/>
    </source>
</evidence>
<dbReference type="RefSeq" id="WP_012637485.1">
    <property type="nucleotide sequence ID" value="NC_011901.1"/>
</dbReference>
<sequence>MSRARRSFSPELLESVRALSVNEALDRLALYWKRDPDFVPVKDKATVRLNVSLPGGGSVELLVTGQKWYDTRAGQGGGGAIDLVMHLLRVDFVTAVKTLGDFSR</sequence>
<dbReference type="AlphaFoldDB" id="B8GND6"/>
<name>B8GND6_THISH</name>
<dbReference type="eggNOG" id="ENOG50342ST">
    <property type="taxonomic scope" value="Bacteria"/>
</dbReference>
<keyword evidence="2" id="KW-1185">Reference proteome</keyword>
<reference evidence="1 2" key="1">
    <citation type="journal article" date="2011" name="Stand. Genomic Sci.">
        <title>Complete genome sequence of 'Thioalkalivibrio sulfidophilus' HL-EbGr7.</title>
        <authorList>
            <person name="Muyzer G."/>
            <person name="Sorokin D.Y."/>
            <person name="Mavromatis K."/>
            <person name="Lapidus A."/>
            <person name="Clum A."/>
            <person name="Ivanova N."/>
            <person name="Pati A."/>
            <person name="d'Haeseleer P."/>
            <person name="Woyke T."/>
            <person name="Kyrpides N.C."/>
        </authorList>
    </citation>
    <scope>NUCLEOTIDE SEQUENCE [LARGE SCALE GENOMIC DNA]</scope>
    <source>
        <strain evidence="1 2">HL-EbGR7</strain>
    </source>
</reference>
<dbReference type="KEGG" id="tgr:Tgr7_0908"/>
<gene>
    <name evidence="1" type="ordered locus">Tgr7_0908</name>
</gene>